<organism evidence="1 2">
    <name type="scientific">Portunus trituberculatus</name>
    <name type="common">Swimming crab</name>
    <name type="synonym">Neptunus trituberculatus</name>
    <dbReference type="NCBI Taxonomy" id="210409"/>
    <lineage>
        <taxon>Eukaryota</taxon>
        <taxon>Metazoa</taxon>
        <taxon>Ecdysozoa</taxon>
        <taxon>Arthropoda</taxon>
        <taxon>Crustacea</taxon>
        <taxon>Multicrustacea</taxon>
        <taxon>Malacostraca</taxon>
        <taxon>Eumalacostraca</taxon>
        <taxon>Eucarida</taxon>
        <taxon>Decapoda</taxon>
        <taxon>Pleocyemata</taxon>
        <taxon>Brachyura</taxon>
        <taxon>Eubrachyura</taxon>
        <taxon>Portunoidea</taxon>
        <taxon>Portunidae</taxon>
        <taxon>Portuninae</taxon>
        <taxon>Portunus</taxon>
    </lineage>
</organism>
<evidence type="ECO:0000313" key="2">
    <source>
        <dbReference type="Proteomes" id="UP000324222"/>
    </source>
</evidence>
<evidence type="ECO:0000313" key="1">
    <source>
        <dbReference type="EMBL" id="MPD02262.1"/>
    </source>
</evidence>
<proteinExistence type="predicted"/>
<keyword evidence="2" id="KW-1185">Reference proteome</keyword>
<comment type="caution">
    <text evidence="1">The sequence shown here is derived from an EMBL/GenBank/DDBJ whole genome shotgun (WGS) entry which is preliminary data.</text>
</comment>
<name>A0A5B7JW85_PORTR</name>
<sequence length="102" mass="10758">MISSRRVMAAAPPSPLPCPSLPLHPPSALSPSPCDLHVPILASDRRQIRGINSELLAACCDNLGIREGVRAASLTGFMARRQTGVMGRQGALGKVMGEMWPG</sequence>
<dbReference type="AlphaFoldDB" id="A0A5B7JW85"/>
<reference evidence="1 2" key="1">
    <citation type="submission" date="2019-05" db="EMBL/GenBank/DDBJ databases">
        <title>Another draft genome of Portunus trituberculatus and its Hox gene families provides insights of decapod evolution.</title>
        <authorList>
            <person name="Jeong J.-H."/>
            <person name="Song I."/>
            <person name="Kim S."/>
            <person name="Choi T."/>
            <person name="Kim D."/>
            <person name="Ryu S."/>
            <person name="Kim W."/>
        </authorList>
    </citation>
    <scope>NUCLEOTIDE SEQUENCE [LARGE SCALE GENOMIC DNA]</scope>
    <source>
        <tissue evidence="1">Muscle</tissue>
    </source>
</reference>
<gene>
    <name evidence="1" type="ORF">E2C01_097834</name>
</gene>
<dbReference type="Proteomes" id="UP000324222">
    <property type="component" value="Unassembled WGS sequence"/>
</dbReference>
<accession>A0A5B7JW85</accession>
<protein>
    <submittedName>
        <fullName evidence="1">Uncharacterized protein</fullName>
    </submittedName>
</protein>
<dbReference type="EMBL" id="VSRR010130649">
    <property type="protein sequence ID" value="MPD02262.1"/>
    <property type="molecule type" value="Genomic_DNA"/>
</dbReference>